<sequence length="113" mass="12829">MPGTRKLGRDTAHRTAMLRGLVTFFFENGKIETTVTRAKEVRSLAEKMITIAKEDNLHNRRMVMSFLTKESVTNKLFKEIAPKYADRNGGYTRVTKLGPRRGDAAEMAILELL</sequence>
<name>A0ABT1RVV8_9FIRM</name>
<accession>A0ABT1RVV8</accession>
<proteinExistence type="inferred from homology"/>
<evidence type="ECO:0000313" key="7">
    <source>
        <dbReference type="Proteomes" id="UP001524473"/>
    </source>
</evidence>
<keyword evidence="3 4" id="KW-0687">Ribonucleoprotein</keyword>
<dbReference type="PANTHER" id="PTHR14413:SF16">
    <property type="entry name" value="LARGE RIBOSOMAL SUBUNIT PROTEIN BL17M"/>
    <property type="match status" value="1"/>
</dbReference>
<comment type="similarity">
    <text evidence="1 4 5">Belongs to the bacterial ribosomal protein bL17 family.</text>
</comment>
<dbReference type="HAMAP" id="MF_01368">
    <property type="entry name" value="Ribosomal_bL17"/>
    <property type="match status" value="1"/>
</dbReference>
<evidence type="ECO:0000256" key="4">
    <source>
        <dbReference type="HAMAP-Rule" id="MF_01368"/>
    </source>
</evidence>
<dbReference type="InterPro" id="IPR047859">
    <property type="entry name" value="Ribosomal_bL17_CS"/>
</dbReference>
<evidence type="ECO:0000256" key="3">
    <source>
        <dbReference type="ARBA" id="ARBA00023274"/>
    </source>
</evidence>
<dbReference type="GeneID" id="90531669"/>
<dbReference type="Gene3D" id="3.90.1030.10">
    <property type="entry name" value="Ribosomal protein L17"/>
    <property type="match status" value="1"/>
</dbReference>
<dbReference type="NCBIfam" id="TIGR00059">
    <property type="entry name" value="L17"/>
    <property type="match status" value="1"/>
</dbReference>
<dbReference type="EMBL" id="JANFZH010000004">
    <property type="protein sequence ID" value="MCQ4838809.1"/>
    <property type="molecule type" value="Genomic_DNA"/>
</dbReference>
<dbReference type="Proteomes" id="UP001524473">
    <property type="component" value="Unassembled WGS sequence"/>
</dbReference>
<dbReference type="Pfam" id="PF01196">
    <property type="entry name" value="Ribosomal_L17"/>
    <property type="match status" value="1"/>
</dbReference>
<evidence type="ECO:0000256" key="2">
    <source>
        <dbReference type="ARBA" id="ARBA00022980"/>
    </source>
</evidence>
<keyword evidence="7" id="KW-1185">Reference proteome</keyword>
<dbReference type="RefSeq" id="WP_066861835.1">
    <property type="nucleotide sequence ID" value="NZ_CABKVV010000012.1"/>
</dbReference>
<evidence type="ECO:0000313" key="6">
    <source>
        <dbReference type="EMBL" id="MCQ4838809.1"/>
    </source>
</evidence>
<dbReference type="PANTHER" id="PTHR14413">
    <property type="entry name" value="RIBOSOMAL PROTEIN L17"/>
    <property type="match status" value="1"/>
</dbReference>
<dbReference type="PROSITE" id="PS01167">
    <property type="entry name" value="RIBOSOMAL_L17"/>
    <property type="match status" value="1"/>
</dbReference>
<dbReference type="InterPro" id="IPR000456">
    <property type="entry name" value="Ribosomal_bL17"/>
</dbReference>
<organism evidence="6 7">
    <name type="scientific">Neglectibacter timonensis</name>
    <dbReference type="NCBI Taxonomy" id="1776382"/>
    <lineage>
        <taxon>Bacteria</taxon>
        <taxon>Bacillati</taxon>
        <taxon>Bacillota</taxon>
        <taxon>Clostridia</taxon>
        <taxon>Eubacteriales</taxon>
        <taxon>Oscillospiraceae</taxon>
        <taxon>Neglectibacter</taxon>
    </lineage>
</organism>
<evidence type="ECO:0000256" key="1">
    <source>
        <dbReference type="ARBA" id="ARBA00008777"/>
    </source>
</evidence>
<keyword evidence="2 4" id="KW-0689">Ribosomal protein</keyword>
<reference evidence="6 7" key="1">
    <citation type="submission" date="2022-06" db="EMBL/GenBank/DDBJ databases">
        <title>Isolation of gut microbiota from human fecal samples.</title>
        <authorList>
            <person name="Pamer E.G."/>
            <person name="Barat B."/>
            <person name="Waligurski E."/>
            <person name="Medina S."/>
            <person name="Paddock L."/>
            <person name="Mostad J."/>
        </authorList>
    </citation>
    <scope>NUCLEOTIDE SEQUENCE [LARGE SCALE GENOMIC DNA]</scope>
    <source>
        <strain evidence="6 7">DFI.9.73</strain>
    </source>
</reference>
<dbReference type="InterPro" id="IPR036373">
    <property type="entry name" value="Ribosomal_bL17_sf"/>
</dbReference>
<comment type="subunit">
    <text evidence="4">Part of the 50S ribosomal subunit. Contacts protein L32.</text>
</comment>
<dbReference type="GO" id="GO:0005840">
    <property type="term" value="C:ribosome"/>
    <property type="evidence" value="ECO:0007669"/>
    <property type="project" value="UniProtKB-KW"/>
</dbReference>
<comment type="caution">
    <text evidence="6">The sequence shown here is derived from an EMBL/GenBank/DDBJ whole genome shotgun (WGS) entry which is preliminary data.</text>
</comment>
<gene>
    <name evidence="4 6" type="primary">rplQ</name>
    <name evidence="6" type="ORF">NE695_02640</name>
</gene>
<evidence type="ECO:0000256" key="5">
    <source>
        <dbReference type="RuleBase" id="RU000660"/>
    </source>
</evidence>
<dbReference type="SUPFAM" id="SSF64263">
    <property type="entry name" value="Prokaryotic ribosomal protein L17"/>
    <property type="match status" value="1"/>
</dbReference>
<protein>
    <recommendedName>
        <fullName evidence="4">Large ribosomal subunit protein bL17</fullName>
    </recommendedName>
</protein>